<organism evidence="1">
    <name type="scientific">Solibacter usitatus (strain Ellin6076)</name>
    <dbReference type="NCBI Taxonomy" id="234267"/>
    <lineage>
        <taxon>Bacteria</taxon>
        <taxon>Pseudomonadati</taxon>
        <taxon>Acidobacteriota</taxon>
        <taxon>Terriglobia</taxon>
        <taxon>Bryobacterales</taxon>
        <taxon>Solibacteraceae</taxon>
        <taxon>Candidatus Solibacter</taxon>
    </lineage>
</organism>
<dbReference type="EMBL" id="CP000473">
    <property type="protein sequence ID" value="ABJ82869.1"/>
    <property type="molecule type" value="Genomic_DNA"/>
</dbReference>
<sequence length="235" mass="24860" precursor="true">MRLPAALRVKTPLVLFCFFAFSPVLESAILVTPIPPAPVVENPNANPIATVSFAVQNTFAVPYILDFALEVILWPPEIDDQVVNAGATLPTFIPAGGTVTFDYRVSNPNGNPGDCCDPGINPVEFFIELSPMLTQPNQATIVSNGFGSFTVPTNGSSTGVENFAQFNALNNCINVSAANCIATATNGTLLFSNGVLGNPYPAVANVTVLDTPEPSASWLWTAGLALFAMRRNRAN</sequence>
<evidence type="ECO:0000313" key="1">
    <source>
        <dbReference type="EMBL" id="ABJ82869.1"/>
    </source>
</evidence>
<dbReference type="KEGG" id="sus:Acid_1879"/>
<accession>Q027E4</accession>
<dbReference type="InParanoid" id="Q027E4"/>
<gene>
    <name evidence="1" type="ordered locus">Acid_1879</name>
</gene>
<reference evidence="1" key="1">
    <citation type="submission" date="2006-10" db="EMBL/GenBank/DDBJ databases">
        <title>Complete sequence of Solibacter usitatus Ellin6076.</title>
        <authorList>
            <consortium name="US DOE Joint Genome Institute"/>
            <person name="Copeland A."/>
            <person name="Lucas S."/>
            <person name="Lapidus A."/>
            <person name="Barry K."/>
            <person name="Detter J.C."/>
            <person name="Glavina del Rio T."/>
            <person name="Hammon N."/>
            <person name="Israni S."/>
            <person name="Dalin E."/>
            <person name="Tice H."/>
            <person name="Pitluck S."/>
            <person name="Thompson L.S."/>
            <person name="Brettin T."/>
            <person name="Bruce D."/>
            <person name="Han C."/>
            <person name="Tapia R."/>
            <person name="Gilna P."/>
            <person name="Schmutz J."/>
            <person name="Larimer F."/>
            <person name="Land M."/>
            <person name="Hauser L."/>
            <person name="Kyrpides N."/>
            <person name="Mikhailova N."/>
            <person name="Janssen P.H."/>
            <person name="Kuske C.R."/>
            <person name="Richardson P."/>
        </authorList>
    </citation>
    <scope>NUCLEOTIDE SEQUENCE</scope>
    <source>
        <strain evidence="1">Ellin6076</strain>
    </source>
</reference>
<proteinExistence type="predicted"/>
<name>Q027E4_SOLUE</name>
<dbReference type="HOGENOM" id="CLU_1179589_0_0_0"/>
<protein>
    <submittedName>
        <fullName evidence="1">Uncharacterized protein</fullName>
    </submittedName>
</protein>
<dbReference type="AlphaFoldDB" id="Q027E4"/>